<dbReference type="Gene3D" id="3.30.60.190">
    <property type="match status" value="1"/>
</dbReference>
<dbReference type="PANTHER" id="PTHR13093">
    <property type="entry name" value="ZINC FINGER HIT DOMAIN CONTAINING PROTEIN 1"/>
    <property type="match status" value="1"/>
</dbReference>
<dbReference type="OrthoDB" id="74807at2759"/>
<dbReference type="GO" id="GO:0005634">
    <property type="term" value="C:nucleus"/>
    <property type="evidence" value="ECO:0007669"/>
    <property type="project" value="UniProtKB-ARBA"/>
</dbReference>
<keyword evidence="3" id="KW-0862">Zinc</keyword>
<dbReference type="Pfam" id="PF04438">
    <property type="entry name" value="zf-HIT"/>
    <property type="match status" value="1"/>
</dbReference>
<accession>A0A9N9B9F7</accession>
<dbReference type="GO" id="GO:0008270">
    <property type="term" value="F:zinc ion binding"/>
    <property type="evidence" value="ECO:0007669"/>
    <property type="project" value="UniProtKB-UniRule"/>
</dbReference>
<gene>
    <name evidence="6" type="ORF">PBRASI_LOCUS5342</name>
</gene>
<dbReference type="InterPro" id="IPR007529">
    <property type="entry name" value="Znf_HIT"/>
</dbReference>
<reference evidence="6" key="1">
    <citation type="submission" date="2021-06" db="EMBL/GenBank/DDBJ databases">
        <authorList>
            <person name="Kallberg Y."/>
            <person name="Tangrot J."/>
            <person name="Rosling A."/>
        </authorList>
    </citation>
    <scope>NUCLEOTIDE SEQUENCE</scope>
    <source>
        <strain evidence="6">BR232B</strain>
    </source>
</reference>
<name>A0A9N9B9F7_9GLOM</name>
<organism evidence="6 7">
    <name type="scientific">Paraglomus brasilianum</name>
    <dbReference type="NCBI Taxonomy" id="144538"/>
    <lineage>
        <taxon>Eukaryota</taxon>
        <taxon>Fungi</taxon>
        <taxon>Fungi incertae sedis</taxon>
        <taxon>Mucoromycota</taxon>
        <taxon>Glomeromycotina</taxon>
        <taxon>Glomeromycetes</taxon>
        <taxon>Paraglomerales</taxon>
        <taxon>Paraglomeraceae</taxon>
        <taxon>Paraglomus</taxon>
    </lineage>
</organism>
<keyword evidence="7" id="KW-1185">Reference proteome</keyword>
<comment type="caution">
    <text evidence="6">The sequence shown here is derived from an EMBL/GenBank/DDBJ whole genome shotgun (WGS) entry which is preliminary data.</text>
</comment>
<dbReference type="InterPro" id="IPR039723">
    <property type="entry name" value="Vps71/ZNHIT1"/>
</dbReference>
<evidence type="ECO:0000313" key="6">
    <source>
        <dbReference type="EMBL" id="CAG8556059.1"/>
    </source>
</evidence>
<dbReference type="SUPFAM" id="SSF144232">
    <property type="entry name" value="HIT/MYND zinc finger-like"/>
    <property type="match status" value="1"/>
</dbReference>
<dbReference type="Proteomes" id="UP000789739">
    <property type="component" value="Unassembled WGS sequence"/>
</dbReference>
<feature type="domain" description="HIT-type" evidence="5">
    <location>
        <begin position="120"/>
        <end position="153"/>
    </location>
</feature>
<dbReference type="GO" id="GO:0006338">
    <property type="term" value="P:chromatin remodeling"/>
    <property type="evidence" value="ECO:0007669"/>
    <property type="project" value="InterPro"/>
</dbReference>
<evidence type="ECO:0000256" key="1">
    <source>
        <dbReference type="ARBA" id="ARBA00022723"/>
    </source>
</evidence>
<evidence type="ECO:0000256" key="3">
    <source>
        <dbReference type="ARBA" id="ARBA00022833"/>
    </source>
</evidence>
<protein>
    <submittedName>
        <fullName evidence="6">1199_t:CDS:1</fullName>
    </submittedName>
</protein>
<keyword evidence="2 4" id="KW-0863">Zinc-finger</keyword>
<evidence type="ECO:0000259" key="5">
    <source>
        <dbReference type="PROSITE" id="PS51083"/>
    </source>
</evidence>
<dbReference type="EMBL" id="CAJVPI010000614">
    <property type="protein sequence ID" value="CAG8556059.1"/>
    <property type="molecule type" value="Genomic_DNA"/>
</dbReference>
<proteinExistence type="predicted"/>
<evidence type="ECO:0000256" key="2">
    <source>
        <dbReference type="ARBA" id="ARBA00022771"/>
    </source>
</evidence>
<evidence type="ECO:0000256" key="4">
    <source>
        <dbReference type="PROSITE-ProRule" id="PRU00453"/>
    </source>
</evidence>
<keyword evidence="1" id="KW-0479">Metal-binding</keyword>
<sequence>MSRKIDRRPGGIIDEDTRRQSLKRRLDGLERDNYQEVPELELLGTVIKPRRTSEVGDRDGAIANKKPRLRSKKEILRQLYIKKSLKTLIDESRVELASEDMPTYLTAAASPSKFPPKKFCSVCGFLSKYNCKQCGAKYCSLACKATHTDMRNTPVVEMEEYRDEAEEDDVEPELVAGLIGFGFV</sequence>
<dbReference type="AlphaFoldDB" id="A0A9N9B9F7"/>
<evidence type="ECO:0000313" key="7">
    <source>
        <dbReference type="Proteomes" id="UP000789739"/>
    </source>
</evidence>
<dbReference type="PROSITE" id="PS51083">
    <property type="entry name" value="ZF_HIT"/>
    <property type="match status" value="1"/>
</dbReference>
<dbReference type="CDD" id="cd21437">
    <property type="entry name" value="zf-HIT_ZNHIT1_like"/>
    <property type="match status" value="1"/>
</dbReference>